<evidence type="ECO:0000313" key="15">
    <source>
        <dbReference type="EMBL" id="VEV55335.1"/>
    </source>
</evidence>
<protein>
    <submittedName>
        <fullName evidence="15">Holo-[acyl-carrier-protein] synthase, putative</fullName>
        <ecNumber evidence="15">2.7.8.7</ecNumber>
    </submittedName>
</protein>
<evidence type="ECO:0000256" key="2">
    <source>
        <dbReference type="ARBA" id="ARBA00010875"/>
    </source>
</evidence>
<comment type="similarity">
    <text evidence="2">Belongs to the endoribonuclease YbeY family.</text>
</comment>
<keyword evidence="5" id="KW-0540">Nuclease</keyword>
<evidence type="ECO:0000256" key="10">
    <source>
        <dbReference type="ARBA" id="ARBA00022833"/>
    </source>
</evidence>
<evidence type="ECO:0000256" key="1">
    <source>
        <dbReference type="ARBA" id="ARBA00001947"/>
    </source>
</evidence>
<accession>A0A449BPF8</accession>
<keyword evidence="12" id="KW-0443">Lipid metabolism</keyword>
<dbReference type="HAMAP" id="MF_00101">
    <property type="entry name" value="AcpS"/>
    <property type="match status" value="1"/>
</dbReference>
<keyword evidence="11" id="KW-0460">Magnesium</keyword>
<dbReference type="SUPFAM" id="SSF56214">
    <property type="entry name" value="4'-phosphopantetheinyl transferase"/>
    <property type="match status" value="1"/>
</dbReference>
<keyword evidence="4 15" id="KW-0808">Transferase</keyword>
<keyword evidence="7" id="KW-0255">Endonuclease</keyword>
<dbReference type="InterPro" id="IPR004568">
    <property type="entry name" value="Ppantetheine-prot_Trfase_dom"/>
</dbReference>
<dbReference type="InterPro" id="IPR023091">
    <property type="entry name" value="MetalPrtase_cat_dom_sf_prd"/>
</dbReference>
<dbReference type="InterPro" id="IPR008278">
    <property type="entry name" value="4-PPantetheinyl_Trfase_dom"/>
</dbReference>
<organism evidence="15 16">
    <name type="scientific">Plasmodium vinckei vinckei</name>
    <dbReference type="NCBI Taxonomy" id="54757"/>
    <lineage>
        <taxon>Eukaryota</taxon>
        <taxon>Sar</taxon>
        <taxon>Alveolata</taxon>
        <taxon>Apicomplexa</taxon>
        <taxon>Aconoidasida</taxon>
        <taxon>Haemosporida</taxon>
        <taxon>Plasmodiidae</taxon>
        <taxon>Plasmodium</taxon>
        <taxon>Plasmodium (Vinckeia)</taxon>
    </lineage>
</organism>
<dbReference type="KEGG" id="pvv:PVVCY_0502230"/>
<dbReference type="InterPro" id="IPR002036">
    <property type="entry name" value="YbeY"/>
</dbReference>
<dbReference type="Gene3D" id="3.40.390.30">
    <property type="entry name" value="Metalloproteases ('zincins'), catalytic domain"/>
    <property type="match status" value="1"/>
</dbReference>
<evidence type="ECO:0000256" key="12">
    <source>
        <dbReference type="ARBA" id="ARBA00023098"/>
    </source>
</evidence>
<dbReference type="Pfam" id="PF02130">
    <property type="entry name" value="YbeY"/>
    <property type="match status" value="1"/>
</dbReference>
<dbReference type="Proteomes" id="UP000290582">
    <property type="component" value="Chromosome PVVCY_05"/>
</dbReference>
<dbReference type="SUPFAM" id="SSF55486">
    <property type="entry name" value="Metalloproteases ('zincins'), catalytic domain"/>
    <property type="match status" value="1"/>
</dbReference>
<dbReference type="RefSeq" id="XP_008625812.2">
    <property type="nucleotide sequence ID" value="XM_008627590.2"/>
</dbReference>
<evidence type="ECO:0000256" key="3">
    <source>
        <dbReference type="ARBA" id="ARBA00022516"/>
    </source>
</evidence>
<dbReference type="InterPro" id="IPR002582">
    <property type="entry name" value="ACPS"/>
</dbReference>
<name>A0A449BPF8_PLAVN</name>
<feature type="domain" description="4'-phosphopantetheinyl transferase" evidence="14">
    <location>
        <begin position="385"/>
        <end position="500"/>
    </location>
</feature>
<dbReference type="AlphaFoldDB" id="A0A449BPF8"/>
<evidence type="ECO:0000256" key="9">
    <source>
        <dbReference type="ARBA" id="ARBA00022832"/>
    </source>
</evidence>
<gene>
    <name evidence="15" type="ORF">PVVCY_0502230</name>
</gene>
<keyword evidence="6" id="KW-0479">Metal-binding</keyword>
<dbReference type="GO" id="GO:0006633">
    <property type="term" value="P:fatty acid biosynthetic process"/>
    <property type="evidence" value="ECO:0007669"/>
    <property type="project" value="UniProtKB-KW"/>
</dbReference>
<evidence type="ECO:0000256" key="5">
    <source>
        <dbReference type="ARBA" id="ARBA00022722"/>
    </source>
</evidence>
<comment type="cofactor">
    <cofactor evidence="1">
        <name>Zn(2+)</name>
        <dbReference type="ChEBI" id="CHEBI:29105"/>
    </cofactor>
</comment>
<evidence type="ECO:0000256" key="4">
    <source>
        <dbReference type="ARBA" id="ARBA00022679"/>
    </source>
</evidence>
<dbReference type="InterPro" id="IPR037143">
    <property type="entry name" value="4-PPantetheinyl_Trfase_dom_sf"/>
</dbReference>
<dbReference type="GO" id="GO:0000287">
    <property type="term" value="F:magnesium ion binding"/>
    <property type="evidence" value="ECO:0007669"/>
    <property type="project" value="InterPro"/>
</dbReference>
<dbReference type="Gene3D" id="3.90.470.20">
    <property type="entry name" value="4'-phosphopantetheinyl transferase domain"/>
    <property type="match status" value="1"/>
</dbReference>
<dbReference type="GO" id="GO:0004222">
    <property type="term" value="F:metalloendopeptidase activity"/>
    <property type="evidence" value="ECO:0007669"/>
    <property type="project" value="InterPro"/>
</dbReference>
<proteinExistence type="inferred from homology"/>
<keyword evidence="3" id="KW-0444">Lipid biosynthesis</keyword>
<dbReference type="NCBIfam" id="TIGR00556">
    <property type="entry name" value="pantethn_trn"/>
    <property type="match status" value="1"/>
</dbReference>
<dbReference type="GeneID" id="19962153"/>
<evidence type="ECO:0000256" key="6">
    <source>
        <dbReference type="ARBA" id="ARBA00022723"/>
    </source>
</evidence>
<dbReference type="OrthoDB" id="15433at2759"/>
<evidence type="ECO:0000256" key="8">
    <source>
        <dbReference type="ARBA" id="ARBA00022801"/>
    </source>
</evidence>
<sequence>MPFFLLFSFKNICLKIIKVIILYLFIYEGSIIRNIIINCLHIENQTNVTKFNGFGSSVFQKSLRKNVNTVLYPRKGSINKCYITNRLFTNIKKESIINSLKKYSKIKRNYYNGSLNLSKINTRIYGIDNNEEYQASEIIDNILLNNKGYSENDEGHSFLEIINNQTDVPIDLAHFEKETKKLINILNFNNVQLVIKFVDLKEMKHINKKYRNKNGPTDVISILNVVKNDDIISDDENGENDENGESDENDEILHGDDFFYINNSKSGDIFLCPEYINKECVISKMKYEKKILKSDNDKVIDDDINTNYNEEENKRGVNKLFRNIFDVNERLPFYVLHGLIHLMHKDHVNNFKEYTEFMDLEEQTIEKYFKFHKSINTFYAHHIIGLGTDILCVNRIYKILEKNNNFIKKVLNPFELAEYETQKEKLNENISKSTDLEKLAVYVSKKFAAKEAILKSMGRGLSSISKYGLSMNDIEIKNDKYGKPHVHLYGKAKEVAYEMGIVKIFLSISDEKIMNSQTDNISSNFPTYIIQAQALAVGSNV</sequence>
<dbReference type="EC" id="2.7.8.7" evidence="15"/>
<evidence type="ECO:0000313" key="16">
    <source>
        <dbReference type="Proteomes" id="UP000290582"/>
    </source>
</evidence>
<keyword evidence="9" id="KW-0276">Fatty acid metabolism</keyword>
<keyword evidence="10" id="KW-0862">Zinc</keyword>
<dbReference type="EMBL" id="LR215061">
    <property type="protein sequence ID" value="VEV55335.1"/>
    <property type="molecule type" value="Genomic_DNA"/>
</dbReference>
<keyword evidence="8" id="KW-0378">Hydrolase</keyword>
<dbReference type="Pfam" id="PF01648">
    <property type="entry name" value="ACPS"/>
    <property type="match status" value="1"/>
</dbReference>
<evidence type="ECO:0000259" key="14">
    <source>
        <dbReference type="Pfam" id="PF01648"/>
    </source>
</evidence>
<evidence type="ECO:0000256" key="7">
    <source>
        <dbReference type="ARBA" id="ARBA00022759"/>
    </source>
</evidence>
<dbReference type="GO" id="GO:0004519">
    <property type="term" value="F:endonuclease activity"/>
    <property type="evidence" value="ECO:0007669"/>
    <property type="project" value="UniProtKB-KW"/>
</dbReference>
<evidence type="ECO:0000256" key="13">
    <source>
        <dbReference type="ARBA" id="ARBA00023160"/>
    </source>
</evidence>
<evidence type="ECO:0000256" key="11">
    <source>
        <dbReference type="ARBA" id="ARBA00022842"/>
    </source>
</evidence>
<dbReference type="HAMAP" id="MF_00009">
    <property type="entry name" value="Endoribonucl_YbeY"/>
    <property type="match status" value="1"/>
</dbReference>
<keyword evidence="13" id="KW-0275">Fatty acid biosynthesis</keyword>
<dbReference type="VEuPathDB" id="PlasmoDB:PVVCY_0502230"/>
<reference evidence="15 16" key="1">
    <citation type="submission" date="2019-01" db="EMBL/GenBank/DDBJ databases">
        <authorList>
            <person name="Ramaprasad A."/>
        </authorList>
    </citation>
    <scope>NUCLEOTIDE SEQUENCE [LARGE SCALE GENOMIC DNA]</scope>
</reference>
<dbReference type="GO" id="GO:0008897">
    <property type="term" value="F:holo-[acyl-carrier-protein] synthase activity"/>
    <property type="evidence" value="ECO:0007669"/>
    <property type="project" value="UniProtKB-EC"/>
</dbReference>
<dbReference type="GO" id="GO:0006364">
    <property type="term" value="P:rRNA processing"/>
    <property type="evidence" value="ECO:0007669"/>
    <property type="project" value="InterPro"/>
</dbReference>